<keyword evidence="1" id="KW-0472">Membrane</keyword>
<dbReference type="Proteomes" id="UP000271678">
    <property type="component" value="Unassembled WGS sequence"/>
</dbReference>
<evidence type="ECO:0000313" key="3">
    <source>
        <dbReference type="Proteomes" id="UP000271678"/>
    </source>
</evidence>
<feature type="transmembrane region" description="Helical" evidence="1">
    <location>
        <begin position="123"/>
        <end position="141"/>
    </location>
</feature>
<comment type="caution">
    <text evidence="2">The sequence shown here is derived from an EMBL/GenBank/DDBJ whole genome shotgun (WGS) entry which is preliminary data.</text>
</comment>
<evidence type="ECO:0000313" key="2">
    <source>
        <dbReference type="EMBL" id="RNI20656.1"/>
    </source>
</evidence>
<feature type="transmembrane region" description="Helical" evidence="1">
    <location>
        <begin position="186"/>
        <end position="205"/>
    </location>
</feature>
<sequence length="540" mass="57291">MAVMLSSRRLRTPTALAMTCAIAFALVYVLWTPQVPDLAAQVARADVARVGGAPVWWGGWFGGITLPNYSAIVPFSMATLGIRLTGVLAVVVSAYGGALLVADAPRPRAGAVAITLAQAADLLGGRVTFTAGAAIGIWALVALRHHREKTAILLGLLSFLGSPLAGFFLGLIALVVAVLRPERRRVATLLAISLVIFGIGMSILFPGTGTMPFPISDAAPAMLSCVVVFGACHNKLIRATAAMLAISFIPLLIVPLAIGTNATRLAWLAAVPVIVAYAEVRKSLIWVCALIVAIWPVSDLANQLLLAHQPSSNYTFYKPLANALQADQRRLGRAVIGRRIEVVDTKNHWGSAYLTKFSLARGWDRQADQADNPIFYQPHALNPVSYRQWLDSLAVGWVAVPKAPLDYASTAEAELVLGGLPYLQLTWSNSDWRLFRVVNPAPLATGATVIGIDSHGVELKAVAGRTIQLKVRYSAYVGASNPVTDKPLLACIVNNKGWLQVTVPVTETVRLSSDFAPVRSQAPGCVTPGKSPAATPSGTG</sequence>
<accession>A0A3M9M581</accession>
<organism evidence="2 3">
    <name type="scientific">Flexivirga caeni</name>
    <dbReference type="NCBI Taxonomy" id="2294115"/>
    <lineage>
        <taxon>Bacteria</taxon>
        <taxon>Bacillati</taxon>
        <taxon>Actinomycetota</taxon>
        <taxon>Actinomycetes</taxon>
        <taxon>Micrococcales</taxon>
        <taxon>Dermacoccaceae</taxon>
        <taxon>Flexivirga</taxon>
    </lineage>
</organism>
<keyword evidence="3" id="KW-1185">Reference proteome</keyword>
<keyword evidence="1" id="KW-1133">Transmembrane helix</keyword>
<name>A0A3M9M581_9MICO</name>
<evidence type="ECO:0000256" key="1">
    <source>
        <dbReference type="SAM" id="Phobius"/>
    </source>
</evidence>
<feature type="transmembrane region" description="Helical" evidence="1">
    <location>
        <begin position="239"/>
        <end position="258"/>
    </location>
</feature>
<reference evidence="2 3" key="1">
    <citation type="submission" date="2018-11" db="EMBL/GenBank/DDBJ databases">
        <title>Draft genome of Simplicispira Flexivirga sp. BO-16.</title>
        <authorList>
            <person name="Im W.T."/>
        </authorList>
    </citation>
    <scope>NUCLEOTIDE SEQUENCE [LARGE SCALE GENOMIC DNA]</scope>
    <source>
        <strain evidence="2 3">BO-16</strain>
    </source>
</reference>
<keyword evidence="1" id="KW-0812">Transmembrane</keyword>
<feature type="transmembrane region" description="Helical" evidence="1">
    <location>
        <begin position="12"/>
        <end position="31"/>
    </location>
</feature>
<feature type="transmembrane region" description="Helical" evidence="1">
    <location>
        <begin position="80"/>
        <end position="102"/>
    </location>
</feature>
<feature type="transmembrane region" description="Helical" evidence="1">
    <location>
        <begin position="211"/>
        <end position="232"/>
    </location>
</feature>
<dbReference type="EMBL" id="RJJQ01000015">
    <property type="protein sequence ID" value="RNI20656.1"/>
    <property type="molecule type" value="Genomic_DNA"/>
</dbReference>
<proteinExistence type="predicted"/>
<gene>
    <name evidence="2" type="ORF">EFY87_13780</name>
</gene>
<dbReference type="AlphaFoldDB" id="A0A3M9M581"/>
<protein>
    <submittedName>
        <fullName evidence="2">Uncharacterized protein</fullName>
    </submittedName>
</protein>
<feature type="transmembrane region" description="Helical" evidence="1">
    <location>
        <begin position="153"/>
        <end position="179"/>
    </location>
</feature>